<dbReference type="SUPFAM" id="SSF53163">
    <property type="entry name" value="HybD-like"/>
    <property type="match status" value="1"/>
</dbReference>
<dbReference type="PANTHER" id="PTHR30302:SF1">
    <property type="entry name" value="HYDROGENASE 2 MATURATION PROTEASE"/>
    <property type="match status" value="1"/>
</dbReference>
<dbReference type="InterPro" id="IPR023430">
    <property type="entry name" value="Pept_HybD-like_dom_sf"/>
</dbReference>
<dbReference type="PRINTS" id="PR00446">
    <property type="entry name" value="HYDRGNUPTAKE"/>
</dbReference>
<organism evidence="5">
    <name type="scientific">bioreactor metagenome</name>
    <dbReference type="NCBI Taxonomy" id="1076179"/>
    <lineage>
        <taxon>unclassified sequences</taxon>
        <taxon>metagenomes</taxon>
        <taxon>ecological metagenomes</taxon>
    </lineage>
</organism>
<accession>A0A645B2L7</accession>
<evidence type="ECO:0000256" key="2">
    <source>
        <dbReference type="ARBA" id="ARBA00022670"/>
    </source>
</evidence>
<keyword evidence="2" id="KW-0645">Protease</keyword>
<evidence type="ECO:0000256" key="1">
    <source>
        <dbReference type="ARBA" id="ARBA00006814"/>
    </source>
</evidence>
<comment type="similarity">
    <text evidence="1">Belongs to the peptidase A31 family.</text>
</comment>
<sequence>MDIKVVGIGNRIMKDDSIGIKVLEELKEELNNLKTQVIIGETDIEYTLNCINPGDYIIIVDSSFLGINPGEVCVFDLDELNEFNHKGYSMHQFSLVKILSCFPIDGIKGALITVEAGEIDFGLELSHKLNKDFQQIKMKVLDEIKLKVEEVS</sequence>
<evidence type="ECO:0000313" key="5">
    <source>
        <dbReference type="EMBL" id="MPM55954.1"/>
    </source>
</evidence>
<keyword evidence="3" id="KW-0064">Aspartyl protease</keyword>
<comment type="caution">
    <text evidence="5">The sequence shown here is derived from an EMBL/GenBank/DDBJ whole genome shotgun (WGS) entry which is preliminary data.</text>
</comment>
<evidence type="ECO:0000256" key="4">
    <source>
        <dbReference type="ARBA" id="ARBA00022801"/>
    </source>
</evidence>
<dbReference type="AlphaFoldDB" id="A0A645B2L7"/>
<dbReference type="PANTHER" id="PTHR30302">
    <property type="entry name" value="HYDROGENASE 1 MATURATION PROTEASE"/>
    <property type="match status" value="1"/>
</dbReference>
<name>A0A645B2L7_9ZZZZ</name>
<dbReference type="Pfam" id="PF01750">
    <property type="entry name" value="HycI"/>
    <property type="match status" value="1"/>
</dbReference>
<dbReference type="GO" id="GO:0008047">
    <property type="term" value="F:enzyme activator activity"/>
    <property type="evidence" value="ECO:0007669"/>
    <property type="project" value="InterPro"/>
</dbReference>
<evidence type="ECO:0000256" key="3">
    <source>
        <dbReference type="ARBA" id="ARBA00022750"/>
    </source>
</evidence>
<dbReference type="CDD" id="cd00518">
    <property type="entry name" value="H2MP"/>
    <property type="match status" value="1"/>
</dbReference>
<protein>
    <recommendedName>
        <fullName evidence="6">Hydrogenase maturation protease</fullName>
    </recommendedName>
</protein>
<dbReference type="EMBL" id="VSSQ01015516">
    <property type="protein sequence ID" value="MPM55954.1"/>
    <property type="molecule type" value="Genomic_DNA"/>
</dbReference>
<proteinExistence type="inferred from homology"/>
<gene>
    <name evidence="5" type="ORF">SDC9_102752</name>
</gene>
<evidence type="ECO:0008006" key="6">
    <source>
        <dbReference type="Google" id="ProtNLM"/>
    </source>
</evidence>
<keyword evidence="4" id="KW-0378">Hydrolase</keyword>
<dbReference type="GO" id="GO:0004190">
    <property type="term" value="F:aspartic-type endopeptidase activity"/>
    <property type="evidence" value="ECO:0007669"/>
    <property type="project" value="UniProtKB-KW"/>
</dbReference>
<dbReference type="GO" id="GO:0016485">
    <property type="term" value="P:protein processing"/>
    <property type="evidence" value="ECO:0007669"/>
    <property type="project" value="TreeGrafter"/>
</dbReference>
<reference evidence="5" key="1">
    <citation type="submission" date="2019-08" db="EMBL/GenBank/DDBJ databases">
        <authorList>
            <person name="Kucharzyk K."/>
            <person name="Murdoch R.W."/>
            <person name="Higgins S."/>
            <person name="Loffler F."/>
        </authorList>
    </citation>
    <scope>NUCLEOTIDE SEQUENCE</scope>
</reference>
<dbReference type="NCBIfam" id="TIGR00072">
    <property type="entry name" value="hydrog_prot"/>
    <property type="match status" value="1"/>
</dbReference>
<dbReference type="Gene3D" id="3.40.50.1450">
    <property type="entry name" value="HybD-like"/>
    <property type="match status" value="1"/>
</dbReference>
<dbReference type="InterPro" id="IPR000671">
    <property type="entry name" value="Peptidase_A31"/>
</dbReference>